<dbReference type="Proteomes" id="UP000193944">
    <property type="component" value="Unassembled WGS sequence"/>
</dbReference>
<keyword evidence="1 2" id="KW-0344">Guanine-nucleotide releasing factor</keyword>
<dbReference type="GO" id="GO:0007265">
    <property type="term" value="P:Ras protein signal transduction"/>
    <property type="evidence" value="ECO:0007669"/>
    <property type="project" value="TreeGrafter"/>
</dbReference>
<feature type="region of interest" description="Disordered" evidence="3">
    <location>
        <begin position="366"/>
        <end position="410"/>
    </location>
</feature>
<evidence type="ECO:0000256" key="1">
    <source>
        <dbReference type="ARBA" id="ARBA00022658"/>
    </source>
</evidence>
<dbReference type="EMBL" id="MCFG01000061">
    <property type="protein sequence ID" value="ORX83962.1"/>
    <property type="molecule type" value="Genomic_DNA"/>
</dbReference>
<dbReference type="GO" id="GO:0005886">
    <property type="term" value="C:plasma membrane"/>
    <property type="evidence" value="ECO:0007669"/>
    <property type="project" value="TreeGrafter"/>
</dbReference>
<dbReference type="PROSITE" id="PS50212">
    <property type="entry name" value="RASGEF_NTER"/>
    <property type="match status" value="1"/>
</dbReference>
<dbReference type="InterPro" id="IPR036964">
    <property type="entry name" value="RASGEF_cat_dom_sf"/>
</dbReference>
<evidence type="ECO:0000313" key="6">
    <source>
        <dbReference type="EMBL" id="ORX83962.1"/>
    </source>
</evidence>
<evidence type="ECO:0000256" key="2">
    <source>
        <dbReference type="PROSITE-ProRule" id="PRU00168"/>
    </source>
</evidence>
<dbReference type="CDD" id="cd00155">
    <property type="entry name" value="RasGEF"/>
    <property type="match status" value="1"/>
</dbReference>
<dbReference type="InterPro" id="IPR001895">
    <property type="entry name" value="RASGEF_cat_dom"/>
</dbReference>
<organism evidence="6 7">
    <name type="scientific">Anaeromyces robustus</name>
    <dbReference type="NCBI Taxonomy" id="1754192"/>
    <lineage>
        <taxon>Eukaryota</taxon>
        <taxon>Fungi</taxon>
        <taxon>Fungi incertae sedis</taxon>
        <taxon>Chytridiomycota</taxon>
        <taxon>Chytridiomycota incertae sedis</taxon>
        <taxon>Neocallimastigomycetes</taxon>
        <taxon>Neocallimastigales</taxon>
        <taxon>Neocallimastigaceae</taxon>
        <taxon>Anaeromyces</taxon>
    </lineage>
</organism>
<dbReference type="PROSITE" id="PS50009">
    <property type="entry name" value="RASGEF_CAT"/>
    <property type="match status" value="1"/>
</dbReference>
<dbReference type="AlphaFoldDB" id="A0A1Y1XE50"/>
<dbReference type="InterPro" id="IPR000651">
    <property type="entry name" value="Ras-like_Gua-exchang_fac_N"/>
</dbReference>
<dbReference type="Gene3D" id="1.10.840.10">
    <property type="entry name" value="Ras guanine-nucleotide exchange factors catalytic domain"/>
    <property type="match status" value="1"/>
</dbReference>
<feature type="region of interest" description="Disordered" evidence="3">
    <location>
        <begin position="297"/>
        <end position="351"/>
    </location>
</feature>
<dbReference type="InterPro" id="IPR023578">
    <property type="entry name" value="Ras_GEF_dom_sf"/>
</dbReference>
<dbReference type="Gene3D" id="1.20.870.10">
    <property type="entry name" value="Son of sevenless (SoS) protein Chain: S domain 1"/>
    <property type="match status" value="1"/>
</dbReference>
<dbReference type="OrthoDB" id="546434at2759"/>
<feature type="region of interest" description="Disordered" evidence="3">
    <location>
        <begin position="50"/>
        <end position="71"/>
    </location>
</feature>
<dbReference type="SMART" id="SM00147">
    <property type="entry name" value="RasGEF"/>
    <property type="match status" value="1"/>
</dbReference>
<protein>
    <submittedName>
        <fullName evidence="6">Ras GEF</fullName>
    </submittedName>
</protein>
<feature type="domain" description="N-terminal Ras-GEF" evidence="5">
    <location>
        <begin position="152"/>
        <end position="276"/>
    </location>
</feature>
<keyword evidence="7" id="KW-1185">Reference proteome</keyword>
<evidence type="ECO:0000259" key="5">
    <source>
        <dbReference type="PROSITE" id="PS50212"/>
    </source>
</evidence>
<feature type="compositionally biased region" description="Low complexity" evidence="3">
    <location>
        <begin position="300"/>
        <end position="345"/>
    </location>
</feature>
<sequence length="710" mass="81024">MHQIYNPLEILKNENNYNAKLQFDSDVVMYPIANFYRLSIDDDSEIEYTTNNSSSSSVVNSNITSSSINQDDDTVEIVDDVQIRSREIPDITVENEEQDEIKKKTFMNMKMRSLKIPKGSNFHGFDILDLGNDEMHEDDITENYKNTSLQSIKTTENDYSVNKLIERMTSEGTQEIEFTKIFLIFYRKFLRPSELLDLLMDRFEQYENSDNKNNNTINIVQLRVCNVLIHWVSEYWSDFHNPKMRFTLQVFLDVCSCRPAFSIVCSKLENLIYRQPAIIGENDITWGIPDIDDDSATVDTNKSTNTSSNTITSANLNGNSSFNSVNTNVTAKPNNLNQSNRNSLNVPDNSNTNEVISITEALRMTNIPNNGTSSSGNQASNINNNPPNSKGNTQNNETSSLNSSNKSNNLSLNEGIIRKRGNSHSHSAHSSIDSKKGNSSLPLFNNEQVSVSSAVSMSLTQPSEFILNQDNTMIAQQLCLIEFEIFRRIKPRDLLQHIWGKRDKNSVASSSVAASIEHFNFISSWVTTQILEHKKAKHRAKVLGKFMKIAQHLRNYNNYNTLMAFIAGINCASIQRMRQTKQILENRTCSRQYKELETLMNSERSFSAYRLALKQSELPCVPYLGVFLRDLLYIDEANKGVKKDENGNDVININKYLLMGDIIMMIKNFQLRPYPFQININIINAINYTPILSDEDAYKRSLKLEPKIQK</sequence>
<reference evidence="6 7" key="1">
    <citation type="submission" date="2016-08" db="EMBL/GenBank/DDBJ databases">
        <title>A Parts List for Fungal Cellulosomes Revealed by Comparative Genomics.</title>
        <authorList>
            <consortium name="DOE Joint Genome Institute"/>
            <person name="Haitjema C.H."/>
            <person name="Gilmore S.P."/>
            <person name="Henske J.K."/>
            <person name="Solomon K.V."/>
            <person name="De Groot R."/>
            <person name="Kuo A."/>
            <person name="Mondo S.J."/>
            <person name="Salamov A.A."/>
            <person name="Labutti K."/>
            <person name="Zhao Z."/>
            <person name="Chiniquy J."/>
            <person name="Barry K."/>
            <person name="Brewer H.M."/>
            <person name="Purvine S.O."/>
            <person name="Wright A.T."/>
            <person name="Boxma B."/>
            <person name="Van Alen T."/>
            <person name="Hackstein J.H."/>
            <person name="Baker S.E."/>
            <person name="Grigoriev I.V."/>
            <person name="O'Malley M.A."/>
        </authorList>
    </citation>
    <scope>NUCLEOTIDE SEQUENCE [LARGE SCALE GENOMIC DNA]</scope>
    <source>
        <strain evidence="6 7">S4</strain>
    </source>
</reference>
<evidence type="ECO:0000256" key="3">
    <source>
        <dbReference type="SAM" id="MobiDB-lite"/>
    </source>
</evidence>
<dbReference type="PANTHER" id="PTHR23113">
    <property type="entry name" value="GUANINE NUCLEOTIDE EXCHANGE FACTOR"/>
    <property type="match status" value="1"/>
</dbReference>
<reference evidence="6 7" key="2">
    <citation type="submission" date="2016-08" db="EMBL/GenBank/DDBJ databases">
        <title>Pervasive Adenine N6-methylation of Active Genes in Fungi.</title>
        <authorList>
            <consortium name="DOE Joint Genome Institute"/>
            <person name="Mondo S.J."/>
            <person name="Dannebaum R.O."/>
            <person name="Kuo R.C."/>
            <person name="Labutti K."/>
            <person name="Haridas S."/>
            <person name="Kuo A."/>
            <person name="Salamov A."/>
            <person name="Ahrendt S.R."/>
            <person name="Lipzen A."/>
            <person name="Sullivan W."/>
            <person name="Andreopoulos W.B."/>
            <person name="Clum A."/>
            <person name="Lindquist E."/>
            <person name="Daum C."/>
            <person name="Ramamoorthy G.K."/>
            <person name="Gryganskyi A."/>
            <person name="Culley D."/>
            <person name="Magnuson J.K."/>
            <person name="James T.Y."/>
            <person name="O'Malley M.A."/>
            <person name="Stajich J.E."/>
            <person name="Spatafora J.W."/>
            <person name="Visel A."/>
            <person name="Grigoriev I.V."/>
        </authorList>
    </citation>
    <scope>NUCLEOTIDE SEQUENCE [LARGE SCALE GENOMIC DNA]</scope>
    <source>
        <strain evidence="6 7">S4</strain>
    </source>
</reference>
<proteinExistence type="predicted"/>
<comment type="caution">
    <text evidence="6">The sequence shown here is derived from an EMBL/GenBank/DDBJ whole genome shotgun (WGS) entry which is preliminary data.</text>
</comment>
<dbReference type="SMART" id="SM00229">
    <property type="entry name" value="RasGEFN"/>
    <property type="match status" value="1"/>
</dbReference>
<dbReference type="Pfam" id="PF00618">
    <property type="entry name" value="RasGEF_N"/>
    <property type="match status" value="1"/>
</dbReference>
<evidence type="ECO:0000259" key="4">
    <source>
        <dbReference type="PROSITE" id="PS50009"/>
    </source>
</evidence>
<name>A0A1Y1XE50_9FUNG</name>
<evidence type="ECO:0000313" key="7">
    <source>
        <dbReference type="Proteomes" id="UP000193944"/>
    </source>
</evidence>
<feature type="compositionally biased region" description="Low complexity" evidence="3">
    <location>
        <begin position="373"/>
        <end position="410"/>
    </location>
</feature>
<gene>
    <name evidence="6" type="ORF">BCR32DRAFT_277514</name>
</gene>
<feature type="compositionally biased region" description="Low complexity" evidence="3">
    <location>
        <begin position="50"/>
        <end position="69"/>
    </location>
</feature>
<dbReference type="PANTHER" id="PTHR23113:SF348">
    <property type="entry name" value="GUANYL-NUCLEOTIDE EXCHANGE FACTOR RASGEF, PUTATIVE (AFU_ORTHOLOGUE AFUA_1G04700)-RELATED"/>
    <property type="match status" value="1"/>
</dbReference>
<dbReference type="CDD" id="cd06224">
    <property type="entry name" value="REM"/>
    <property type="match status" value="1"/>
</dbReference>
<dbReference type="GO" id="GO:0005085">
    <property type="term" value="F:guanyl-nucleotide exchange factor activity"/>
    <property type="evidence" value="ECO:0007669"/>
    <property type="project" value="UniProtKB-KW"/>
</dbReference>
<dbReference type="SUPFAM" id="SSF48366">
    <property type="entry name" value="Ras GEF"/>
    <property type="match status" value="1"/>
</dbReference>
<feature type="domain" description="Ras-GEF" evidence="4">
    <location>
        <begin position="470"/>
        <end position="707"/>
    </location>
</feature>
<dbReference type="Pfam" id="PF00617">
    <property type="entry name" value="RasGEF"/>
    <property type="match status" value="1"/>
</dbReference>
<accession>A0A1Y1XE50</accession>
<dbReference type="STRING" id="1754192.A0A1Y1XE50"/>
<dbReference type="InterPro" id="IPR008937">
    <property type="entry name" value="Ras-like_GEF"/>
</dbReference>